<evidence type="ECO:0000313" key="13">
    <source>
        <dbReference type="Proteomes" id="UP000651010"/>
    </source>
</evidence>
<evidence type="ECO:0000259" key="11">
    <source>
        <dbReference type="SMART" id="SM00095"/>
    </source>
</evidence>
<proteinExistence type="inferred from homology"/>
<dbReference type="PROSITE" id="PS00769">
    <property type="entry name" value="TRANSTHYRETIN_2"/>
    <property type="match status" value="1"/>
</dbReference>
<evidence type="ECO:0000256" key="5">
    <source>
        <dbReference type="ARBA" id="ARBA00012609"/>
    </source>
</evidence>
<evidence type="ECO:0000256" key="7">
    <source>
        <dbReference type="ARBA" id="ARBA00022631"/>
    </source>
</evidence>
<dbReference type="EMBL" id="JACZZA010000007">
    <property type="protein sequence ID" value="MBE1161320.1"/>
    <property type="molecule type" value="Genomic_DNA"/>
</dbReference>
<dbReference type="EC" id="3.5.2.17" evidence="5 9"/>
<dbReference type="PRINTS" id="PR00189">
    <property type="entry name" value="TRNSTHYRETIN"/>
</dbReference>
<dbReference type="InterPro" id="IPR023416">
    <property type="entry name" value="Transthyretin/HIU_hydrolase_d"/>
</dbReference>
<reference evidence="12 13" key="1">
    <citation type="submission" date="2020-09" db="EMBL/GenBank/DDBJ databases">
        <title>Dyella sp. 7MK23 isolated from forest soil.</title>
        <authorList>
            <person name="Fu J."/>
        </authorList>
    </citation>
    <scope>NUCLEOTIDE SEQUENCE [LARGE SCALE GENOMIC DNA]</scope>
    <source>
        <strain evidence="12 13">7MK23</strain>
    </source>
</reference>
<comment type="catalytic activity">
    <reaction evidence="1 9">
        <text>5-hydroxyisourate + H2O = 5-hydroxy-2-oxo-4-ureido-2,5-dihydro-1H-imidazole-5-carboxylate + H(+)</text>
        <dbReference type="Rhea" id="RHEA:23736"/>
        <dbReference type="ChEBI" id="CHEBI:15377"/>
        <dbReference type="ChEBI" id="CHEBI:15378"/>
        <dbReference type="ChEBI" id="CHEBI:18072"/>
        <dbReference type="ChEBI" id="CHEBI:58639"/>
        <dbReference type="EC" id="3.5.2.17"/>
    </reaction>
</comment>
<dbReference type="PROSITE" id="PS00768">
    <property type="entry name" value="TRANSTHYRETIN_1"/>
    <property type="match status" value="1"/>
</dbReference>
<dbReference type="Proteomes" id="UP000651010">
    <property type="component" value="Unassembled WGS sequence"/>
</dbReference>
<dbReference type="InterPro" id="IPR023419">
    <property type="entry name" value="Transthyretin_CS"/>
</dbReference>
<comment type="function">
    <text evidence="2">Catalyzes the hydrolysis of 5-hydroxyisourate (HIU) to 2-oxo-4-hydroxy-4-carboxy-5-ureidoimidazoline (OHCU).</text>
</comment>
<evidence type="ECO:0000256" key="9">
    <source>
        <dbReference type="RuleBase" id="RU361270"/>
    </source>
</evidence>
<keyword evidence="8 9" id="KW-0378">Hydrolase</keyword>
<dbReference type="PANTHER" id="PTHR10395:SF7">
    <property type="entry name" value="5-HYDROXYISOURATE HYDROLASE"/>
    <property type="match status" value="1"/>
</dbReference>
<evidence type="ECO:0000256" key="4">
    <source>
        <dbReference type="ARBA" id="ARBA00011881"/>
    </source>
</evidence>
<dbReference type="CDD" id="cd05822">
    <property type="entry name" value="TLP_HIUase"/>
    <property type="match status" value="1"/>
</dbReference>
<accession>A0ABR9GBA3</accession>
<protein>
    <recommendedName>
        <fullName evidence="6 9">5-hydroxyisourate hydrolase</fullName>
        <shortName evidence="9">HIU hydrolase</shortName>
        <shortName evidence="9">HIUHase</shortName>
        <ecNumber evidence="5 9">3.5.2.17</ecNumber>
    </recommendedName>
</protein>
<comment type="subunit">
    <text evidence="4 9">Homotetramer.</text>
</comment>
<dbReference type="Gene3D" id="2.60.40.180">
    <property type="entry name" value="Transthyretin/hydroxyisourate hydrolase domain"/>
    <property type="match status" value="1"/>
</dbReference>
<comment type="caution">
    <text evidence="12">The sequence shown here is derived from an EMBL/GenBank/DDBJ whole genome shotgun (WGS) entry which is preliminary data.</text>
</comment>
<dbReference type="InterPro" id="IPR000895">
    <property type="entry name" value="Transthyretin/HIU_hydrolase"/>
</dbReference>
<name>A0ABR9GBA3_9GAMM</name>
<evidence type="ECO:0000256" key="6">
    <source>
        <dbReference type="ARBA" id="ARBA00017539"/>
    </source>
</evidence>
<keyword evidence="10" id="KW-0732">Signal</keyword>
<dbReference type="GO" id="GO:0033971">
    <property type="term" value="F:hydroxyisourate hydrolase activity"/>
    <property type="evidence" value="ECO:0007669"/>
    <property type="project" value="UniProtKB-EC"/>
</dbReference>
<dbReference type="Pfam" id="PF00576">
    <property type="entry name" value="Transthyretin"/>
    <property type="match status" value="1"/>
</dbReference>
<keyword evidence="13" id="KW-1185">Reference proteome</keyword>
<feature type="domain" description="Transthyretin/hydroxyisourate hydrolase" evidence="11">
    <location>
        <begin position="23"/>
        <end position="139"/>
    </location>
</feature>
<dbReference type="InterPro" id="IPR036817">
    <property type="entry name" value="Transthyretin/HIU_hydrolase_sf"/>
</dbReference>
<feature type="signal peptide" evidence="10">
    <location>
        <begin position="1"/>
        <end position="22"/>
    </location>
</feature>
<evidence type="ECO:0000313" key="12">
    <source>
        <dbReference type="EMBL" id="MBE1161320.1"/>
    </source>
</evidence>
<feature type="chain" id="PRO_5047249513" description="5-hydroxyisourate hydrolase" evidence="10">
    <location>
        <begin position="23"/>
        <end position="139"/>
    </location>
</feature>
<evidence type="ECO:0000256" key="8">
    <source>
        <dbReference type="ARBA" id="ARBA00022801"/>
    </source>
</evidence>
<dbReference type="RefSeq" id="WP_192556166.1">
    <property type="nucleotide sequence ID" value="NZ_JACZZA010000007.1"/>
</dbReference>
<keyword evidence="7 9" id="KW-0659">Purine metabolism</keyword>
<evidence type="ECO:0000256" key="2">
    <source>
        <dbReference type="ARBA" id="ARBA00002704"/>
    </source>
</evidence>
<evidence type="ECO:0000256" key="10">
    <source>
        <dbReference type="SAM" id="SignalP"/>
    </source>
</evidence>
<sequence>MKYLQTTALGLSLALAGASAFAAEPRSISVHVLDQVHGEPAPSVGVTLEEQASDHETWSLLSQQTTNAQGRVGNLLPAKQALHKGIYRVTFATGDWFTAHTQSSFFPSVTVTFRVDDPAQGYHIPLLLSPYGYSTYRGN</sequence>
<evidence type="ECO:0000256" key="3">
    <source>
        <dbReference type="ARBA" id="ARBA00009850"/>
    </source>
</evidence>
<dbReference type="PANTHER" id="PTHR10395">
    <property type="entry name" value="URICASE AND TRANSTHYRETIN-RELATED"/>
    <property type="match status" value="1"/>
</dbReference>
<gene>
    <name evidence="12" type="primary">uraH</name>
    <name evidence="12" type="ORF">IGX34_13120</name>
</gene>
<comment type="similarity">
    <text evidence="3 9">Belongs to the transthyretin family. 5-hydroxyisourate hydrolase subfamily.</text>
</comment>
<evidence type="ECO:0000256" key="1">
    <source>
        <dbReference type="ARBA" id="ARBA00001043"/>
    </source>
</evidence>
<dbReference type="SMART" id="SM00095">
    <property type="entry name" value="TR_THY"/>
    <property type="match status" value="1"/>
</dbReference>
<dbReference type="InterPro" id="IPR014306">
    <property type="entry name" value="Hydroxyisourate_hydrolase"/>
</dbReference>
<dbReference type="SUPFAM" id="SSF49472">
    <property type="entry name" value="Transthyretin (synonym: prealbumin)"/>
    <property type="match status" value="1"/>
</dbReference>
<dbReference type="NCBIfam" id="TIGR02962">
    <property type="entry name" value="hdxy_isourate"/>
    <property type="match status" value="1"/>
</dbReference>
<dbReference type="InterPro" id="IPR023418">
    <property type="entry name" value="Thyroxine_BS"/>
</dbReference>
<organism evidence="12 13">
    <name type="scientific">Dyella acidiphila</name>
    <dbReference type="NCBI Taxonomy" id="2775866"/>
    <lineage>
        <taxon>Bacteria</taxon>
        <taxon>Pseudomonadati</taxon>
        <taxon>Pseudomonadota</taxon>
        <taxon>Gammaproteobacteria</taxon>
        <taxon>Lysobacterales</taxon>
        <taxon>Rhodanobacteraceae</taxon>
        <taxon>Dyella</taxon>
    </lineage>
</organism>